<accession>A0A1V3NFS3</accession>
<dbReference type="PIRSF" id="PIRSF006821">
    <property type="entry name" value="UCP006821"/>
    <property type="match status" value="1"/>
</dbReference>
<dbReference type="InterPro" id="IPR018685">
    <property type="entry name" value="DUF2173"/>
</dbReference>
<dbReference type="Proteomes" id="UP000189462">
    <property type="component" value="Unassembled WGS sequence"/>
</dbReference>
<dbReference type="AlphaFoldDB" id="A0A1V3NFS3"/>
<keyword evidence="2" id="KW-1185">Reference proteome</keyword>
<proteinExistence type="predicted"/>
<gene>
    <name evidence="1" type="ORF">B1C78_09920</name>
</gene>
<organism evidence="1 2">
    <name type="scientific">Thioalkalivibrio denitrificans</name>
    <dbReference type="NCBI Taxonomy" id="108003"/>
    <lineage>
        <taxon>Bacteria</taxon>
        <taxon>Pseudomonadati</taxon>
        <taxon>Pseudomonadota</taxon>
        <taxon>Gammaproteobacteria</taxon>
        <taxon>Chromatiales</taxon>
        <taxon>Ectothiorhodospiraceae</taxon>
        <taxon>Thioalkalivibrio</taxon>
    </lineage>
</organism>
<dbReference type="STRING" id="108003.B1C78_09920"/>
<evidence type="ECO:0000313" key="1">
    <source>
        <dbReference type="EMBL" id="OOG23885.1"/>
    </source>
</evidence>
<dbReference type="EMBL" id="MVBK01000057">
    <property type="protein sequence ID" value="OOG23885.1"/>
    <property type="molecule type" value="Genomic_DNA"/>
</dbReference>
<dbReference type="OrthoDB" id="8563713at2"/>
<evidence type="ECO:0000313" key="2">
    <source>
        <dbReference type="Proteomes" id="UP000189462"/>
    </source>
</evidence>
<sequence>MSLNGAVAAFEFSDRGELVSHAVAPDPDMDPVALDMLSHVCVANISLASMQARGWEGVTGMNGFYPIQGFTLIGMDWTAVINGRHGVVLRNDSGDVEAAYRALGAGDQGP</sequence>
<dbReference type="Pfam" id="PF09941">
    <property type="entry name" value="DUF2173"/>
    <property type="match status" value="1"/>
</dbReference>
<name>A0A1V3NFS3_9GAMM</name>
<evidence type="ECO:0008006" key="3">
    <source>
        <dbReference type="Google" id="ProtNLM"/>
    </source>
</evidence>
<reference evidence="1 2" key="1">
    <citation type="submission" date="2017-02" db="EMBL/GenBank/DDBJ databases">
        <title>Genomic diversity within the haloalkaliphilic genus Thioalkalivibrio.</title>
        <authorList>
            <person name="Ahn A.-C."/>
            <person name="Meier-Kolthoff J."/>
            <person name="Overmars L."/>
            <person name="Richter M."/>
            <person name="Woyke T."/>
            <person name="Sorokin D.Y."/>
            <person name="Muyzer G."/>
        </authorList>
    </citation>
    <scope>NUCLEOTIDE SEQUENCE [LARGE SCALE GENOMIC DNA]</scope>
    <source>
        <strain evidence="1 2">ALJD</strain>
    </source>
</reference>
<comment type="caution">
    <text evidence="1">The sequence shown here is derived from an EMBL/GenBank/DDBJ whole genome shotgun (WGS) entry which is preliminary data.</text>
</comment>
<protein>
    <recommendedName>
        <fullName evidence="3">DUF2173 family protein</fullName>
    </recommendedName>
</protein>